<gene>
    <name evidence="1" type="ORF">CALK_2389</name>
</gene>
<dbReference type="NCBIfam" id="NF040559">
    <property type="entry name" value="CAS_Csx20"/>
    <property type="match status" value="1"/>
</dbReference>
<keyword evidence="2" id="KW-1185">Reference proteome</keyword>
<reference evidence="1 2" key="1">
    <citation type="journal article" date="2013" name="Environ. Microbiol.">
        <title>Genome analysis of Chitinivibrio alkaliphilus gen. nov., sp. nov., a novel extremely haloalkaliphilic anaerobic chitinolytic bacterium from the candidate phylum Termite Group 3.</title>
        <authorList>
            <person name="Sorokin D.Y."/>
            <person name="Gumerov V.M."/>
            <person name="Rakitin A.L."/>
            <person name="Beletsky A.V."/>
            <person name="Damste J.S."/>
            <person name="Muyzer G."/>
            <person name="Mardanov A.V."/>
            <person name="Ravin N.V."/>
        </authorList>
    </citation>
    <scope>NUCLEOTIDE SEQUENCE [LARGE SCALE GENOMIC DNA]</scope>
    <source>
        <strain evidence="1 2">ACht1</strain>
    </source>
</reference>
<dbReference type="eggNOG" id="ENOG5032UF4">
    <property type="taxonomic scope" value="Bacteria"/>
</dbReference>
<dbReference type="STRING" id="1313304.CALK_2389"/>
<sequence>MISAHLFFSHTLQDTQKKELKDTYGVTAFTALPEDLQHLWSNVPAQLPSVANYASPLIDYLSDNSRDTDIVFVQGDFGLTYYVVSWCIQNGRVPVYASTQRRAEEVVQKDGTVELRHMFRHVRFREYEGWSE</sequence>
<protein>
    <recommendedName>
        <fullName evidence="3">CRISPR-associated protein</fullName>
    </recommendedName>
</protein>
<proteinExistence type="predicted"/>
<evidence type="ECO:0000313" key="2">
    <source>
        <dbReference type="Proteomes" id="UP000017148"/>
    </source>
</evidence>
<evidence type="ECO:0000313" key="1">
    <source>
        <dbReference type="EMBL" id="ERP30780.1"/>
    </source>
</evidence>
<dbReference type="EMBL" id="ASJR01000033">
    <property type="protein sequence ID" value="ERP30780.1"/>
    <property type="molecule type" value="Genomic_DNA"/>
</dbReference>
<name>U7D8M0_9BACT</name>
<dbReference type="RefSeq" id="WP_022637742.1">
    <property type="nucleotide sequence ID" value="NZ_ASJR01000033.1"/>
</dbReference>
<dbReference type="OrthoDB" id="9811802at2"/>
<organism evidence="1 2">
    <name type="scientific">Chitinivibrio alkaliphilus ACht1</name>
    <dbReference type="NCBI Taxonomy" id="1313304"/>
    <lineage>
        <taxon>Bacteria</taxon>
        <taxon>Pseudomonadati</taxon>
        <taxon>Fibrobacterota</taxon>
        <taxon>Chitinivibrionia</taxon>
        <taxon>Chitinivibrionales</taxon>
        <taxon>Chitinivibrionaceae</taxon>
        <taxon>Chitinivibrio</taxon>
    </lineage>
</organism>
<evidence type="ECO:0008006" key="3">
    <source>
        <dbReference type="Google" id="ProtNLM"/>
    </source>
</evidence>
<dbReference type="AlphaFoldDB" id="U7D8M0"/>
<comment type="caution">
    <text evidence="1">The sequence shown here is derived from an EMBL/GenBank/DDBJ whole genome shotgun (WGS) entry which is preliminary data.</text>
</comment>
<accession>U7D8M0</accession>
<dbReference type="InterPro" id="IPR049811">
    <property type="entry name" value="MJ1673-like_dom"/>
</dbReference>
<dbReference type="Proteomes" id="UP000017148">
    <property type="component" value="Unassembled WGS sequence"/>
</dbReference>